<dbReference type="Proteomes" id="UP000251558">
    <property type="component" value="Unassembled WGS sequence"/>
</dbReference>
<comment type="caution">
    <text evidence="3">The sequence shown here is derived from an EMBL/GenBank/DDBJ whole genome shotgun (WGS) entry which is preliminary data.</text>
</comment>
<dbReference type="EMBL" id="QMBP01000012">
    <property type="protein sequence ID" value="RAZ88517.1"/>
    <property type="molecule type" value="Genomic_DNA"/>
</dbReference>
<proteinExistence type="predicted"/>
<protein>
    <recommendedName>
        <fullName evidence="2">NrS-1 polymerase-like helicase domain-containing protein</fullName>
    </recommendedName>
</protein>
<feature type="domain" description="NrS-1 polymerase-like helicase" evidence="2">
    <location>
        <begin position="350"/>
        <end position="455"/>
    </location>
</feature>
<feature type="compositionally biased region" description="Basic and acidic residues" evidence="1">
    <location>
        <begin position="24"/>
        <end position="35"/>
    </location>
</feature>
<accession>A0A330HV03</accession>
<dbReference type="Pfam" id="PF19263">
    <property type="entry name" value="DUF5906"/>
    <property type="match status" value="1"/>
</dbReference>
<name>A0A330HV03_9HYPH</name>
<organism evidence="3 4">
    <name type="scientific">Mesorhizobium hawassense</name>
    <dbReference type="NCBI Taxonomy" id="1209954"/>
    <lineage>
        <taxon>Bacteria</taxon>
        <taxon>Pseudomonadati</taxon>
        <taxon>Pseudomonadota</taxon>
        <taxon>Alphaproteobacteria</taxon>
        <taxon>Hyphomicrobiales</taxon>
        <taxon>Phyllobacteriaceae</taxon>
        <taxon>Mesorhizobium</taxon>
    </lineage>
</organism>
<evidence type="ECO:0000256" key="1">
    <source>
        <dbReference type="SAM" id="MobiDB-lite"/>
    </source>
</evidence>
<reference evidence="3 4" key="2">
    <citation type="submission" date="2018-07" db="EMBL/GenBank/DDBJ databases">
        <title>Diversity of Mesorhizobium strains in Brazil.</title>
        <authorList>
            <person name="Helene L.C.F."/>
            <person name="Dall'Agnol R."/>
            <person name="Delamuta J.R.M."/>
            <person name="Hungria M."/>
        </authorList>
    </citation>
    <scope>NUCLEOTIDE SEQUENCE [LARGE SCALE GENOMIC DNA]</scope>
    <source>
        <strain evidence="3 4">AC99b</strain>
    </source>
</reference>
<dbReference type="InterPro" id="IPR045455">
    <property type="entry name" value="NrS-1_pol-like_helicase"/>
</dbReference>
<gene>
    <name evidence="3" type="ORF">DPM33_23620</name>
</gene>
<feature type="region of interest" description="Disordered" evidence="1">
    <location>
        <begin position="1"/>
        <end position="46"/>
    </location>
</feature>
<reference evidence="4" key="1">
    <citation type="submission" date="2018-06" db="EMBL/GenBank/DDBJ databases">
        <authorList>
            <person name="Helene L.C."/>
            <person name="Dall'Agnol R."/>
            <person name="Delamuta J.R."/>
            <person name="Hungria M."/>
        </authorList>
    </citation>
    <scope>NUCLEOTIDE SEQUENCE [LARGE SCALE GENOMIC DNA]</scope>
    <source>
        <strain evidence="4">AC99b</strain>
    </source>
</reference>
<dbReference type="AlphaFoldDB" id="A0A330HV03"/>
<dbReference type="RefSeq" id="WP_112099804.1">
    <property type="nucleotide sequence ID" value="NZ_QMBP01000012.1"/>
</dbReference>
<evidence type="ECO:0000313" key="3">
    <source>
        <dbReference type="EMBL" id="RAZ88517.1"/>
    </source>
</evidence>
<evidence type="ECO:0000313" key="4">
    <source>
        <dbReference type="Proteomes" id="UP000251558"/>
    </source>
</evidence>
<dbReference type="OrthoDB" id="9067983at2"/>
<evidence type="ECO:0000259" key="2">
    <source>
        <dbReference type="Pfam" id="PF19263"/>
    </source>
</evidence>
<keyword evidence="4" id="KW-1185">Reference proteome</keyword>
<sequence>MSNETSDDIPRPDPRLAQFAIKQPPEKQHANDDAHGQPVSDDEFSDFEAELNGVLGEYIGERAQPQPPQTFPAYDSAAIAARAKAEMEAALGDRLKTFNNLVEDAAAGEKNCRLSDLRQMFVRAIEAGLRRSPSYLGDFFTALTKSTGHSPRRLEAAFKEVERDHRGAAGEGVTPIGSVEQGLGWFNTHMYAIRDYGGTMVIKNKDGTGSFFTRDKFVVAYGDRIAFNEEGKPVAVASAWLSHDLSKHNRYTLERFEPQPPGVEFSKVIPRADGDNDLNIWRGYQPAIIPANPCLSLDQQCPMIHEYLFNVIAAGDRDVFQYILRWETDAVVNPRRLAGRTALYFWDPLGRTGKNMFFNMNVAIFGKEQCFGSARQKVMDGDFTEQFANKYFTCQDEAPTVAQSGREATDAAKRGAFLWSLIDDPTLDLEPKGVGMRQVVNFGRRMIATNRAFAVSGGGGSDRIFATEVSAVHRNDHKFYGALQGIFDAFRTGGEMDRFFSLMVSARDHAWIREFHPQVHKPITATMDAQRERSLAGFPNMLKLLLDRGELPFTETGERMDAAELDPQLRDVGHVPAHFVQSHIMRACINNLPGIKIDNVDDTAFGRNVMTAFAWCGRDEKEKRRLKRFGRDSFEGRRWPPLWVCRRLWELKYFGGRPYDWATIEDGNGGILDRPDWKVPTSAVVVLRR</sequence>